<dbReference type="Proteomes" id="UP001221898">
    <property type="component" value="Unassembled WGS sequence"/>
</dbReference>
<proteinExistence type="predicted"/>
<evidence type="ECO:0000313" key="2">
    <source>
        <dbReference type="Proteomes" id="UP001221898"/>
    </source>
</evidence>
<dbReference type="AlphaFoldDB" id="A0AAD7R1T4"/>
<name>A0AAD7R1T4_9TELE</name>
<dbReference type="EMBL" id="JAINUG010001280">
    <property type="protein sequence ID" value="KAJ8357959.1"/>
    <property type="molecule type" value="Genomic_DNA"/>
</dbReference>
<organism evidence="1 2">
    <name type="scientific">Aldrovandia affinis</name>
    <dbReference type="NCBI Taxonomy" id="143900"/>
    <lineage>
        <taxon>Eukaryota</taxon>
        <taxon>Metazoa</taxon>
        <taxon>Chordata</taxon>
        <taxon>Craniata</taxon>
        <taxon>Vertebrata</taxon>
        <taxon>Euteleostomi</taxon>
        <taxon>Actinopterygii</taxon>
        <taxon>Neopterygii</taxon>
        <taxon>Teleostei</taxon>
        <taxon>Notacanthiformes</taxon>
        <taxon>Halosauridae</taxon>
        <taxon>Aldrovandia</taxon>
    </lineage>
</organism>
<reference evidence="1" key="1">
    <citation type="journal article" date="2023" name="Science">
        <title>Genome structures resolve the early diversification of teleost fishes.</title>
        <authorList>
            <person name="Parey E."/>
            <person name="Louis A."/>
            <person name="Montfort J."/>
            <person name="Bouchez O."/>
            <person name="Roques C."/>
            <person name="Iampietro C."/>
            <person name="Lluch J."/>
            <person name="Castinel A."/>
            <person name="Donnadieu C."/>
            <person name="Desvignes T."/>
            <person name="Floi Bucao C."/>
            <person name="Jouanno E."/>
            <person name="Wen M."/>
            <person name="Mejri S."/>
            <person name="Dirks R."/>
            <person name="Jansen H."/>
            <person name="Henkel C."/>
            <person name="Chen W.J."/>
            <person name="Zahm M."/>
            <person name="Cabau C."/>
            <person name="Klopp C."/>
            <person name="Thompson A.W."/>
            <person name="Robinson-Rechavi M."/>
            <person name="Braasch I."/>
            <person name="Lecointre G."/>
            <person name="Bobe J."/>
            <person name="Postlethwait J.H."/>
            <person name="Berthelot C."/>
            <person name="Roest Crollius H."/>
            <person name="Guiguen Y."/>
        </authorList>
    </citation>
    <scope>NUCLEOTIDE SEQUENCE</scope>
    <source>
        <strain evidence="1">NC1722</strain>
    </source>
</reference>
<comment type="caution">
    <text evidence="1">The sequence shown here is derived from an EMBL/GenBank/DDBJ whole genome shotgun (WGS) entry which is preliminary data.</text>
</comment>
<keyword evidence="2" id="KW-1185">Reference proteome</keyword>
<sequence>MFANKFEMKAFPEAVDCLEQWHRTKCFRQAEVPILSAWRLSARSDRDAERERDCRRPETPLLLAGRPEEPSRIARGFVRDRERAKGRWFTRGEKRHSAWECG</sequence>
<evidence type="ECO:0000313" key="1">
    <source>
        <dbReference type="EMBL" id="KAJ8357959.1"/>
    </source>
</evidence>
<protein>
    <submittedName>
        <fullName evidence="1">Uncharacterized protein</fullName>
    </submittedName>
</protein>
<accession>A0AAD7R1T4</accession>
<gene>
    <name evidence="1" type="ORF">AAFF_G00048810</name>
</gene>